<evidence type="ECO:0000313" key="13">
    <source>
        <dbReference type="Proteomes" id="UP001164746"/>
    </source>
</evidence>
<keyword evidence="4 11" id="KW-0812">Transmembrane</keyword>
<feature type="non-terminal residue" evidence="12">
    <location>
        <position position="1"/>
    </location>
</feature>
<dbReference type="Proteomes" id="UP001164746">
    <property type="component" value="Chromosome 6"/>
</dbReference>
<evidence type="ECO:0000256" key="6">
    <source>
        <dbReference type="ARBA" id="ARBA00022989"/>
    </source>
</evidence>
<keyword evidence="6 11" id="KW-1133">Transmembrane helix</keyword>
<keyword evidence="5" id="KW-0256">Endoplasmic reticulum</keyword>
<dbReference type="Pfam" id="PF04420">
    <property type="entry name" value="CHD5"/>
    <property type="match status" value="1"/>
</dbReference>
<keyword evidence="13" id="KW-1185">Reference proteome</keyword>
<dbReference type="PANTHER" id="PTHR42650">
    <property type="entry name" value="TAIL-ANCHORED PROTEIN INSERTION RECEPTOR WRB"/>
    <property type="match status" value="1"/>
</dbReference>
<dbReference type="InterPro" id="IPR028945">
    <property type="entry name" value="Get1"/>
</dbReference>
<keyword evidence="7 11" id="KW-0472">Membrane</keyword>
<reference evidence="12" key="1">
    <citation type="submission" date="2022-11" db="EMBL/GenBank/DDBJ databases">
        <title>Centuries of genome instability and evolution in soft-shell clam transmissible cancer (bioRxiv).</title>
        <authorList>
            <person name="Hart S.F.M."/>
            <person name="Yonemitsu M.A."/>
            <person name="Giersch R.M."/>
            <person name="Beal B.F."/>
            <person name="Arriagada G."/>
            <person name="Davis B.W."/>
            <person name="Ostrander E.A."/>
            <person name="Goff S.P."/>
            <person name="Metzger M.J."/>
        </authorList>
    </citation>
    <scope>NUCLEOTIDE SEQUENCE</scope>
    <source>
        <strain evidence="12">MELC-2E11</strain>
        <tissue evidence="12">Siphon/mantle</tissue>
    </source>
</reference>
<evidence type="ECO:0000256" key="1">
    <source>
        <dbReference type="ARBA" id="ARBA00004477"/>
    </source>
</evidence>
<evidence type="ECO:0000256" key="8">
    <source>
        <dbReference type="ARBA" id="ARBA00032437"/>
    </source>
</evidence>
<evidence type="ECO:0000256" key="9">
    <source>
        <dbReference type="ARBA" id="ARBA00033006"/>
    </source>
</evidence>
<evidence type="ECO:0000256" key="10">
    <source>
        <dbReference type="SAM" id="Coils"/>
    </source>
</evidence>
<evidence type="ECO:0000256" key="5">
    <source>
        <dbReference type="ARBA" id="ARBA00022824"/>
    </source>
</evidence>
<organism evidence="12 13">
    <name type="scientific">Mya arenaria</name>
    <name type="common">Soft-shell clam</name>
    <dbReference type="NCBI Taxonomy" id="6604"/>
    <lineage>
        <taxon>Eukaryota</taxon>
        <taxon>Metazoa</taxon>
        <taxon>Spiralia</taxon>
        <taxon>Lophotrochozoa</taxon>
        <taxon>Mollusca</taxon>
        <taxon>Bivalvia</taxon>
        <taxon>Autobranchia</taxon>
        <taxon>Heteroconchia</taxon>
        <taxon>Euheterodonta</taxon>
        <taxon>Imparidentia</taxon>
        <taxon>Neoheterodontei</taxon>
        <taxon>Myida</taxon>
        <taxon>Myoidea</taxon>
        <taxon>Myidae</taxon>
        <taxon>Mya</taxon>
    </lineage>
</organism>
<feature type="coiled-coil region" evidence="10">
    <location>
        <begin position="52"/>
        <end position="98"/>
    </location>
</feature>
<name>A0ABY7EAB6_MYAAR</name>
<feature type="transmembrane region" description="Helical" evidence="11">
    <location>
        <begin position="21"/>
        <end position="38"/>
    </location>
</feature>
<comment type="similarity">
    <text evidence="2">Belongs to the WRB/GET1 family.</text>
</comment>
<evidence type="ECO:0000256" key="2">
    <source>
        <dbReference type="ARBA" id="ARBA00010799"/>
    </source>
</evidence>
<gene>
    <name evidence="12" type="ORF">MAR_016940</name>
</gene>
<proteinExistence type="inferred from homology"/>
<comment type="subcellular location">
    <subcellularLocation>
        <location evidence="1">Endoplasmic reticulum membrane</location>
        <topology evidence="1">Multi-pass membrane protein</topology>
    </subcellularLocation>
</comment>
<accession>A0ABY7EAB6</accession>
<evidence type="ECO:0000256" key="11">
    <source>
        <dbReference type="SAM" id="Phobius"/>
    </source>
</evidence>
<dbReference type="EMBL" id="CP111017">
    <property type="protein sequence ID" value="WAR06982.1"/>
    <property type="molecule type" value="Genomic_DNA"/>
</dbReference>
<evidence type="ECO:0000256" key="7">
    <source>
        <dbReference type="ARBA" id="ARBA00023136"/>
    </source>
</evidence>
<keyword evidence="10" id="KW-0175">Coiled coil</keyword>
<evidence type="ECO:0000256" key="3">
    <source>
        <dbReference type="ARBA" id="ARBA00017951"/>
    </source>
</evidence>
<dbReference type="InterPro" id="IPR029012">
    <property type="entry name" value="Helix_hairpin_bin_sf"/>
</dbReference>
<evidence type="ECO:0000313" key="12">
    <source>
        <dbReference type="EMBL" id="WAR06982.1"/>
    </source>
</evidence>
<protein>
    <recommendedName>
        <fullName evidence="3">Guided entry of tail-anchored proteins factor 1</fullName>
    </recommendedName>
    <alternativeName>
        <fullName evidence="8">Tail-anchored protein insertion receptor WRB</fullName>
    </alternativeName>
    <alternativeName>
        <fullName evidence="9">Tryptophan-rich basic protein</fullName>
    </alternativeName>
</protein>
<sequence>MKVRCRFLPAFGKLLLLSSKMLTMFLVFLIVLFFSYLPSYSSKISRTFGGYFIRLTDEELNLRQQVRDLKAEQGAVSMSEEFAKYMKLQRKIDKLVEQVKKMGSSRSSKITMFSMGVKFLINILHPHI</sequence>
<dbReference type="PANTHER" id="PTHR42650:SF1">
    <property type="entry name" value="GUIDED ENTRY OF TAIL-ANCHORED PROTEINS FACTOR 1"/>
    <property type="match status" value="1"/>
</dbReference>
<dbReference type="Gene3D" id="1.10.287.660">
    <property type="entry name" value="Helix hairpin bin"/>
    <property type="match status" value="1"/>
</dbReference>
<evidence type="ECO:0000256" key="4">
    <source>
        <dbReference type="ARBA" id="ARBA00022692"/>
    </source>
</evidence>